<proteinExistence type="predicted"/>
<evidence type="ECO:0000313" key="2">
    <source>
        <dbReference type="EMBL" id="KKN49598.1"/>
    </source>
</evidence>
<protein>
    <submittedName>
        <fullName evidence="2">Uncharacterized protein</fullName>
    </submittedName>
</protein>
<comment type="caution">
    <text evidence="2">The sequence shown here is derived from an EMBL/GenBank/DDBJ whole genome shotgun (WGS) entry which is preliminary data.</text>
</comment>
<organism evidence="2">
    <name type="scientific">marine sediment metagenome</name>
    <dbReference type="NCBI Taxonomy" id="412755"/>
    <lineage>
        <taxon>unclassified sequences</taxon>
        <taxon>metagenomes</taxon>
        <taxon>ecological metagenomes</taxon>
    </lineage>
</organism>
<gene>
    <name evidence="2" type="ORF">LCGC14_0641630</name>
</gene>
<dbReference type="EMBL" id="LAZR01001162">
    <property type="protein sequence ID" value="KKN49598.1"/>
    <property type="molecule type" value="Genomic_DNA"/>
</dbReference>
<dbReference type="AlphaFoldDB" id="A0A0F9U7G6"/>
<evidence type="ECO:0000256" key="1">
    <source>
        <dbReference type="SAM" id="Phobius"/>
    </source>
</evidence>
<reference evidence="2" key="1">
    <citation type="journal article" date="2015" name="Nature">
        <title>Complex archaea that bridge the gap between prokaryotes and eukaryotes.</title>
        <authorList>
            <person name="Spang A."/>
            <person name="Saw J.H."/>
            <person name="Jorgensen S.L."/>
            <person name="Zaremba-Niedzwiedzka K."/>
            <person name="Martijn J."/>
            <person name="Lind A.E."/>
            <person name="van Eijk R."/>
            <person name="Schleper C."/>
            <person name="Guy L."/>
            <person name="Ettema T.J."/>
        </authorList>
    </citation>
    <scope>NUCLEOTIDE SEQUENCE</scope>
</reference>
<keyword evidence="1" id="KW-0472">Membrane</keyword>
<keyword evidence="1" id="KW-0812">Transmembrane</keyword>
<accession>A0A0F9U7G6</accession>
<feature type="transmembrane region" description="Helical" evidence="1">
    <location>
        <begin position="40"/>
        <end position="60"/>
    </location>
</feature>
<name>A0A0F9U7G6_9ZZZZ</name>
<sequence length="62" mass="7630">MFIPIVAWYLVMTNAREEEYPKWLQRIFNQSRFGKMIENILIFLAVIIVLYMIIFFRLPLEF</sequence>
<keyword evidence="1" id="KW-1133">Transmembrane helix</keyword>